<gene>
    <name evidence="1" type="ORF">UFOVP357_9</name>
</gene>
<organism evidence="1">
    <name type="scientific">uncultured Caudovirales phage</name>
    <dbReference type="NCBI Taxonomy" id="2100421"/>
    <lineage>
        <taxon>Viruses</taxon>
        <taxon>Duplodnaviria</taxon>
        <taxon>Heunggongvirae</taxon>
        <taxon>Uroviricota</taxon>
        <taxon>Caudoviricetes</taxon>
        <taxon>Peduoviridae</taxon>
        <taxon>Maltschvirus</taxon>
        <taxon>Maltschvirus maltsch</taxon>
    </lineage>
</organism>
<proteinExistence type="predicted"/>
<evidence type="ECO:0008006" key="2">
    <source>
        <dbReference type="Google" id="ProtNLM"/>
    </source>
</evidence>
<name>A0A6J7WUZ5_9CAUD</name>
<evidence type="ECO:0000313" key="1">
    <source>
        <dbReference type="EMBL" id="CAB5220648.1"/>
    </source>
</evidence>
<dbReference type="EMBL" id="LR798289">
    <property type="protein sequence ID" value="CAB5220648.1"/>
    <property type="molecule type" value="Genomic_DNA"/>
</dbReference>
<reference evidence="1" key="1">
    <citation type="submission" date="2020-05" db="EMBL/GenBank/DDBJ databases">
        <authorList>
            <person name="Chiriac C."/>
            <person name="Salcher M."/>
            <person name="Ghai R."/>
            <person name="Kavagutti S V."/>
        </authorList>
    </citation>
    <scope>NUCLEOTIDE SEQUENCE</scope>
</reference>
<protein>
    <recommendedName>
        <fullName evidence="2">BppU N-terminal domain-containing protein</fullName>
    </recommendedName>
</protein>
<sequence length="117" mass="12651">MSAGIHNLIIEQGATFRRVITWKNSSGTAINLTGFSARMQVRERIDDADVILELTTANGRITLGGAAGTITIVAQDEVTTILPEIKKGVYDLELESASGEVTRLLRGGVEIIRQVTR</sequence>
<accession>A0A6J7WUZ5</accession>